<dbReference type="InterPro" id="IPR006073">
    <property type="entry name" value="GTP-bd"/>
</dbReference>
<organism evidence="13 14">
    <name type="scientific">[Clostridium] methylpentosum DSM 5476</name>
    <dbReference type="NCBI Taxonomy" id="537013"/>
    <lineage>
        <taxon>Bacteria</taxon>
        <taxon>Bacillati</taxon>
        <taxon>Bacillota</taxon>
        <taxon>Clostridia</taxon>
        <taxon>Eubacteriales</taxon>
        <taxon>Oscillospiraceae</taxon>
        <taxon>Oscillospiraceae incertae sedis</taxon>
    </lineage>
</organism>
<dbReference type="InterPro" id="IPR025867">
    <property type="entry name" value="MnmE_helical"/>
</dbReference>
<comment type="cofactor">
    <cofactor evidence="10">
        <name>K(+)</name>
        <dbReference type="ChEBI" id="CHEBI:29103"/>
    </cofactor>
    <text evidence="10">Binds 1 potassium ion per subunit.</text>
</comment>
<keyword evidence="3 10" id="KW-0819">tRNA processing</keyword>
<comment type="caution">
    <text evidence="10">Lacks conserved residue(s) required for the propagation of feature annotation.</text>
</comment>
<comment type="caution">
    <text evidence="13">The sequence shown here is derived from an EMBL/GenBank/DDBJ whole genome shotgun (WGS) entry which is preliminary data.</text>
</comment>
<sequence length="454" mass="49423">MHTIAAIATPHAVGGISVIRLSGDKAIEIAQKIFHPLSGKPLQKMDGYRAAYGTINNQAGEIDDGVALVFHAPKSYTGEDVVEISCHGGLYISRQVLRAALEAGAKMAENGEFTKRAFLNKKMTLTQAESVINLINAQSEQAAKSALTTMGGALYKEIRRICDRLITIAGHLDAWVDYPEEEIEEIEADSLLKQLKESHQALVGLLSRYDTGRIYQQGVETAIVGKPNVGKSTLMNLLAGYQKSIVTEIAGTTRDVVEEAVDIGGGIILRLADTAGIRETEDLVERIGVDRAKERIQSASLVLALFDSSEPVEEQDASFIEQLSGFPVIAVVNKSDLPARIDLDLLKKKFRWVVSISAKQNEGIEQLKESIFDLLQMEEIDGNAPMLANERQRVCAQNAENYLGEAIDALKVGFTLDAVTVSVESAIQELLELTGERVTEAVVDEVFSHFCVGK</sequence>
<dbReference type="EC" id="3.6.-.-" evidence="10"/>
<feature type="binding site" evidence="10">
    <location>
        <position position="249"/>
    </location>
    <ligand>
        <name>K(+)</name>
        <dbReference type="ChEBI" id="CHEBI:29103"/>
    </ligand>
</feature>
<dbReference type="Pfam" id="PF01926">
    <property type="entry name" value="MMR_HSR1"/>
    <property type="match status" value="1"/>
</dbReference>
<dbReference type="Gene3D" id="3.30.1360.120">
    <property type="entry name" value="Probable tRNA modification gtpase trme, domain 1"/>
    <property type="match status" value="1"/>
</dbReference>
<dbReference type="NCBIfam" id="TIGR00231">
    <property type="entry name" value="small_GTP"/>
    <property type="match status" value="1"/>
</dbReference>
<dbReference type="EMBL" id="ACEC01000026">
    <property type="protein sequence ID" value="EEG31643.1"/>
    <property type="molecule type" value="Genomic_DNA"/>
</dbReference>
<dbReference type="GO" id="GO:0005829">
    <property type="term" value="C:cytosol"/>
    <property type="evidence" value="ECO:0007669"/>
    <property type="project" value="TreeGrafter"/>
</dbReference>
<dbReference type="InterPro" id="IPR027417">
    <property type="entry name" value="P-loop_NTPase"/>
</dbReference>
<dbReference type="InterPro" id="IPR027266">
    <property type="entry name" value="TrmE/GcvT-like"/>
</dbReference>
<feature type="domain" description="TrmE-type G" evidence="12">
    <location>
        <begin position="218"/>
        <end position="376"/>
    </location>
</feature>
<evidence type="ECO:0000256" key="6">
    <source>
        <dbReference type="ARBA" id="ARBA00022801"/>
    </source>
</evidence>
<dbReference type="CDD" id="cd14858">
    <property type="entry name" value="TrmE_N"/>
    <property type="match status" value="1"/>
</dbReference>
<comment type="function">
    <text evidence="10">Exhibits a very high intrinsic GTPase hydrolysis rate. Involved in the addition of a carboxymethylaminomethyl (cmnm) group at the wobble position (U34) of certain tRNAs, forming tRNA-cmnm(5)s(2)U34.</text>
</comment>
<accession>C0EA24</accession>
<evidence type="ECO:0000256" key="2">
    <source>
        <dbReference type="ARBA" id="ARBA00022490"/>
    </source>
</evidence>
<feature type="binding site" evidence="10">
    <location>
        <begin position="228"/>
        <end position="233"/>
    </location>
    <ligand>
        <name>GTP</name>
        <dbReference type="ChEBI" id="CHEBI:37565"/>
    </ligand>
</feature>
<keyword evidence="8 10" id="KW-0630">Potassium</keyword>
<dbReference type="InterPro" id="IPR004520">
    <property type="entry name" value="GTPase_MnmE"/>
</dbReference>
<evidence type="ECO:0000256" key="4">
    <source>
        <dbReference type="ARBA" id="ARBA00022723"/>
    </source>
</evidence>
<dbReference type="HOGENOM" id="CLU_019624_4_1_9"/>
<dbReference type="InterPro" id="IPR005225">
    <property type="entry name" value="Small_GTP-bd"/>
</dbReference>
<evidence type="ECO:0000256" key="11">
    <source>
        <dbReference type="RuleBase" id="RU003313"/>
    </source>
</evidence>
<dbReference type="PANTHER" id="PTHR42714:SF2">
    <property type="entry name" value="TRNA MODIFICATION GTPASE GTPBP3, MITOCHONDRIAL"/>
    <property type="match status" value="1"/>
</dbReference>
<reference evidence="13 14" key="1">
    <citation type="submission" date="2009-01" db="EMBL/GenBank/DDBJ databases">
        <authorList>
            <person name="Fulton L."/>
            <person name="Clifton S."/>
            <person name="Fulton B."/>
            <person name="Xu J."/>
            <person name="Minx P."/>
            <person name="Pepin K.H."/>
            <person name="Johnson M."/>
            <person name="Bhonagiri V."/>
            <person name="Nash W.E."/>
            <person name="Mardis E.R."/>
            <person name="Wilson R.K."/>
        </authorList>
    </citation>
    <scope>NUCLEOTIDE SEQUENCE [LARGE SCALE GENOMIC DNA]</scope>
    <source>
        <strain evidence="13 14">DSM 5476</strain>
    </source>
</reference>
<dbReference type="InterPro" id="IPR018948">
    <property type="entry name" value="GTP-bd_TrmE_N"/>
</dbReference>
<feature type="binding site" evidence="10">
    <location>
        <position position="228"/>
    </location>
    <ligand>
        <name>K(+)</name>
        <dbReference type="ChEBI" id="CHEBI:29103"/>
    </ligand>
</feature>
<keyword evidence="9 10" id="KW-0342">GTP-binding</keyword>
<feature type="binding site" evidence="10">
    <location>
        <position position="253"/>
    </location>
    <ligand>
        <name>Mg(2+)</name>
        <dbReference type="ChEBI" id="CHEBI:18420"/>
    </ligand>
</feature>
<dbReference type="AlphaFoldDB" id="C0EA24"/>
<name>C0EA24_9FIRM</name>
<dbReference type="CDD" id="cd04164">
    <property type="entry name" value="trmE"/>
    <property type="match status" value="1"/>
</dbReference>
<evidence type="ECO:0000313" key="14">
    <source>
        <dbReference type="Proteomes" id="UP000003340"/>
    </source>
</evidence>
<feature type="binding site" evidence="10">
    <location>
        <position position="232"/>
    </location>
    <ligand>
        <name>Mg(2+)</name>
        <dbReference type="ChEBI" id="CHEBI:18420"/>
    </ligand>
</feature>
<feature type="binding site" evidence="10">
    <location>
        <begin position="247"/>
        <end position="253"/>
    </location>
    <ligand>
        <name>GTP</name>
        <dbReference type="ChEBI" id="CHEBI:37565"/>
    </ligand>
</feature>
<keyword evidence="2 10" id="KW-0963">Cytoplasm</keyword>
<dbReference type="Pfam" id="PF12631">
    <property type="entry name" value="MnmE_helical"/>
    <property type="match status" value="1"/>
</dbReference>
<dbReference type="GO" id="GO:0003924">
    <property type="term" value="F:GTPase activity"/>
    <property type="evidence" value="ECO:0007669"/>
    <property type="project" value="UniProtKB-UniRule"/>
</dbReference>
<feature type="binding site" evidence="10">
    <location>
        <position position="20"/>
    </location>
    <ligand>
        <name>(6S)-5-formyl-5,6,7,8-tetrahydrofolate</name>
        <dbReference type="ChEBI" id="CHEBI:57457"/>
    </ligand>
</feature>
<keyword evidence="6 10" id="KW-0378">Hydrolase</keyword>
<keyword evidence="14" id="KW-1185">Reference proteome</keyword>
<evidence type="ECO:0000256" key="8">
    <source>
        <dbReference type="ARBA" id="ARBA00022958"/>
    </source>
</evidence>
<evidence type="ECO:0000256" key="7">
    <source>
        <dbReference type="ARBA" id="ARBA00022842"/>
    </source>
</evidence>
<evidence type="ECO:0000256" key="3">
    <source>
        <dbReference type="ARBA" id="ARBA00022694"/>
    </source>
</evidence>
<feature type="binding site" evidence="10">
    <location>
        <begin position="273"/>
        <end position="276"/>
    </location>
    <ligand>
        <name>GTP</name>
        <dbReference type="ChEBI" id="CHEBI:37565"/>
    </ligand>
</feature>
<dbReference type="NCBIfam" id="TIGR00450">
    <property type="entry name" value="mnmE_trmE_thdF"/>
    <property type="match status" value="1"/>
</dbReference>
<dbReference type="Proteomes" id="UP000003340">
    <property type="component" value="Unassembled WGS sequence"/>
</dbReference>
<protein>
    <recommendedName>
        <fullName evidence="10">tRNA modification GTPase MnmE</fullName>
        <ecNumber evidence="10">3.6.-.-</ecNumber>
    </recommendedName>
</protein>
<dbReference type="Pfam" id="PF10396">
    <property type="entry name" value="TrmE_N"/>
    <property type="match status" value="1"/>
</dbReference>
<dbReference type="PROSITE" id="PS51709">
    <property type="entry name" value="G_TRME"/>
    <property type="match status" value="1"/>
</dbReference>
<dbReference type="GO" id="GO:0046872">
    <property type="term" value="F:metal ion binding"/>
    <property type="evidence" value="ECO:0007669"/>
    <property type="project" value="UniProtKB-KW"/>
</dbReference>
<gene>
    <name evidence="10" type="primary">mnmE</name>
    <name evidence="10 13" type="synonym">trmE</name>
    <name evidence="13" type="ORF">CLOSTMETH_00678</name>
</gene>
<dbReference type="HAMAP" id="MF_00379">
    <property type="entry name" value="GTPase_MnmE"/>
    <property type="match status" value="1"/>
</dbReference>
<feature type="binding site" evidence="10">
    <location>
        <position position="247"/>
    </location>
    <ligand>
        <name>K(+)</name>
        <dbReference type="ChEBI" id="CHEBI:29103"/>
    </ligand>
</feature>
<dbReference type="GO" id="GO:0002098">
    <property type="term" value="P:tRNA wobble uridine modification"/>
    <property type="evidence" value="ECO:0007669"/>
    <property type="project" value="TreeGrafter"/>
</dbReference>
<feature type="binding site" evidence="10">
    <location>
        <position position="454"/>
    </location>
    <ligand>
        <name>(6S)-5-formyl-5,6,7,8-tetrahydrofolate</name>
        <dbReference type="ChEBI" id="CHEBI:57457"/>
    </ligand>
</feature>
<reference evidence="13 14" key="2">
    <citation type="submission" date="2009-02" db="EMBL/GenBank/DDBJ databases">
        <title>Draft genome sequence of Clostridium methylpentosum (DSM 5476).</title>
        <authorList>
            <person name="Sudarsanam P."/>
            <person name="Ley R."/>
            <person name="Guruge J."/>
            <person name="Turnbaugh P.J."/>
            <person name="Mahowald M."/>
            <person name="Liep D."/>
            <person name="Gordon J."/>
        </authorList>
    </citation>
    <scope>NUCLEOTIDE SEQUENCE [LARGE SCALE GENOMIC DNA]</scope>
    <source>
        <strain evidence="13 14">DSM 5476</strain>
    </source>
</reference>
<dbReference type="Gene3D" id="3.40.50.300">
    <property type="entry name" value="P-loop containing nucleotide triphosphate hydrolases"/>
    <property type="match status" value="1"/>
</dbReference>
<keyword evidence="4 10" id="KW-0479">Metal-binding</keyword>
<evidence type="ECO:0000259" key="12">
    <source>
        <dbReference type="PROSITE" id="PS51709"/>
    </source>
</evidence>
<feature type="binding site" evidence="10">
    <location>
        <position position="252"/>
    </location>
    <ligand>
        <name>K(+)</name>
        <dbReference type="ChEBI" id="CHEBI:29103"/>
    </ligand>
</feature>
<comment type="subcellular location">
    <subcellularLocation>
        <location evidence="10">Cytoplasm</location>
    </subcellularLocation>
</comment>
<dbReference type="PANTHER" id="PTHR42714">
    <property type="entry name" value="TRNA MODIFICATION GTPASE GTPBP3"/>
    <property type="match status" value="1"/>
</dbReference>
<evidence type="ECO:0000256" key="9">
    <source>
        <dbReference type="ARBA" id="ARBA00023134"/>
    </source>
</evidence>
<feature type="binding site" evidence="10">
    <location>
        <position position="122"/>
    </location>
    <ligand>
        <name>(6S)-5-formyl-5,6,7,8-tetrahydrofolate</name>
        <dbReference type="ChEBI" id="CHEBI:57457"/>
    </ligand>
</feature>
<keyword evidence="7 10" id="KW-0460">Magnesium</keyword>
<dbReference type="FunFam" id="3.40.50.300:FF:000494">
    <property type="entry name" value="tRNA modification GTPase MnmE"/>
    <property type="match status" value="1"/>
</dbReference>
<proteinExistence type="inferred from homology"/>
<evidence type="ECO:0000256" key="1">
    <source>
        <dbReference type="ARBA" id="ARBA00011043"/>
    </source>
</evidence>
<dbReference type="InterPro" id="IPR027368">
    <property type="entry name" value="MnmE_dom2"/>
</dbReference>
<dbReference type="FunFam" id="3.30.1360.120:FF:000003">
    <property type="entry name" value="tRNA modification GTPase MnmE"/>
    <property type="match status" value="1"/>
</dbReference>
<evidence type="ECO:0000256" key="5">
    <source>
        <dbReference type="ARBA" id="ARBA00022741"/>
    </source>
</evidence>
<evidence type="ECO:0000313" key="13">
    <source>
        <dbReference type="EMBL" id="EEG31643.1"/>
    </source>
</evidence>
<keyword evidence="5 10" id="KW-0547">Nucleotide-binding</keyword>
<comment type="similarity">
    <text evidence="1 10 11">Belongs to the TRAFAC class TrmE-Era-EngA-EngB-Septin-like GTPase superfamily. TrmE GTPase family.</text>
</comment>
<feature type="binding site" evidence="10">
    <location>
        <position position="83"/>
    </location>
    <ligand>
        <name>(6S)-5-formyl-5,6,7,8-tetrahydrofolate</name>
        <dbReference type="ChEBI" id="CHEBI:57457"/>
    </ligand>
</feature>
<dbReference type="GO" id="GO:0005525">
    <property type="term" value="F:GTP binding"/>
    <property type="evidence" value="ECO:0007669"/>
    <property type="project" value="UniProtKB-UniRule"/>
</dbReference>
<dbReference type="STRING" id="537013.CLOSTMETH_00678"/>
<comment type="subunit">
    <text evidence="10">Homodimer. Heterotetramer of two MnmE and two MnmG subunits.</text>
</comment>
<dbReference type="GO" id="GO:0030488">
    <property type="term" value="P:tRNA methylation"/>
    <property type="evidence" value="ECO:0007669"/>
    <property type="project" value="TreeGrafter"/>
</dbReference>
<dbReference type="SUPFAM" id="SSF52540">
    <property type="entry name" value="P-loop containing nucleoside triphosphate hydrolases"/>
    <property type="match status" value="1"/>
</dbReference>
<dbReference type="eggNOG" id="COG0486">
    <property type="taxonomic scope" value="Bacteria"/>
</dbReference>
<dbReference type="Gene3D" id="1.20.120.430">
    <property type="entry name" value="tRNA modification GTPase MnmE domain 2"/>
    <property type="match status" value="1"/>
</dbReference>
<dbReference type="InterPro" id="IPR031168">
    <property type="entry name" value="G_TrmE"/>
</dbReference>
<evidence type="ECO:0000256" key="10">
    <source>
        <dbReference type="HAMAP-Rule" id="MF_00379"/>
    </source>
</evidence>
<dbReference type="GO" id="GO:0042802">
    <property type="term" value="F:identical protein binding"/>
    <property type="evidence" value="ECO:0007669"/>
    <property type="project" value="UniProtKB-ARBA"/>
</dbReference>